<comment type="caution">
    <text evidence="2">The sequence shown here is derived from an EMBL/GenBank/DDBJ whole genome shotgun (WGS) entry which is preliminary data.</text>
</comment>
<dbReference type="Proteomes" id="UP001556367">
    <property type="component" value="Unassembled WGS sequence"/>
</dbReference>
<protein>
    <recommendedName>
        <fullName evidence="1">Peptidase S9 prolyl oligopeptidase catalytic domain-containing protein</fullName>
    </recommendedName>
</protein>
<dbReference type="InterPro" id="IPR001375">
    <property type="entry name" value="Peptidase_S9_cat"/>
</dbReference>
<dbReference type="PANTHER" id="PTHR43056:SF5">
    <property type="entry name" value="PEPTIDASE S9 PROLYL OLIGOPEPTIDASE CATALYTIC DOMAIN-CONTAINING PROTEIN"/>
    <property type="match status" value="1"/>
</dbReference>
<keyword evidence="3" id="KW-1185">Reference proteome</keyword>
<dbReference type="InterPro" id="IPR011042">
    <property type="entry name" value="6-blade_b-propeller_TolB-like"/>
</dbReference>
<evidence type="ECO:0000313" key="2">
    <source>
        <dbReference type="EMBL" id="KAL0948370.1"/>
    </source>
</evidence>
<dbReference type="SUPFAM" id="SSF53474">
    <property type="entry name" value="alpha/beta-Hydrolases"/>
    <property type="match status" value="1"/>
</dbReference>
<dbReference type="Gene3D" id="2.120.10.30">
    <property type="entry name" value="TolB, C-terminal domain"/>
    <property type="match status" value="1"/>
</dbReference>
<sequence length="663" mass="72674">MPSKTAPYGTWNSPITADAIVQGSNPFAEMVVDPIDKIVYHVETRPSEAGRNVLVETKAGRDVVGSGWNVRTGVHEYGGASAIVHAGMVYFSHYEDARIYKIKASSSAKEEPKPVTPDSKKLHRFADFDLHPKDTQFLVAIKEDHTQDPDGETPSKVITTLCIVNVSSGTVAPLVTGADFYSSPRFSPDGSKIAWVQWDFPDMPWDGAQLQVADVVISGSELSLKNVVHVAGEHAKVSIEYPYWVSKDMLLFTSDQSGYQNPWKYVNGKASPVFLEPVSEDFCEPAWTFGLYPYAAIGSTGGRILCTAWRGGRTVLYLADVTKSGKPVEVECPYVAVTAMRGVSRDASEVVFYSPKLDEKATIVLCHIPDSATSPPTPQFTSLLPSESTTFPPGIIAQAQSLALKAPPNDRPLHAVFYPPTNPDYVGSSNPNEKPPCVVNVHGGPTGLTNQGLDWKKQYFTSRGWAWLDVNYGGSSGYGRKYISLLDGQWGILDIQDCITAARLISQAPYNLIDLKRITIRGGSAGGYTTLASMSISSEVDFFAAGTSSYGVSDLSKLAEHTHKFESRYLDKLLGSPDVYKERSPAFHADKIVSPLLILQGEIDRVVPKEQAEAMVKTIEEHGGIVEYKLYKGEGHGWRQEAHIKDALERELDFYTRQLHVKA</sequence>
<evidence type="ECO:0000313" key="3">
    <source>
        <dbReference type="Proteomes" id="UP001556367"/>
    </source>
</evidence>
<feature type="domain" description="Peptidase S9 prolyl oligopeptidase catalytic" evidence="1">
    <location>
        <begin position="453"/>
        <end position="660"/>
    </location>
</feature>
<organism evidence="2 3">
    <name type="scientific">Hohenbuehelia grisea</name>
    <dbReference type="NCBI Taxonomy" id="104357"/>
    <lineage>
        <taxon>Eukaryota</taxon>
        <taxon>Fungi</taxon>
        <taxon>Dikarya</taxon>
        <taxon>Basidiomycota</taxon>
        <taxon>Agaricomycotina</taxon>
        <taxon>Agaricomycetes</taxon>
        <taxon>Agaricomycetidae</taxon>
        <taxon>Agaricales</taxon>
        <taxon>Pleurotineae</taxon>
        <taxon>Pleurotaceae</taxon>
        <taxon>Hohenbuehelia</taxon>
    </lineage>
</organism>
<evidence type="ECO:0000259" key="1">
    <source>
        <dbReference type="Pfam" id="PF00326"/>
    </source>
</evidence>
<name>A0ABR3IZ50_9AGAR</name>
<dbReference type="InterPro" id="IPR050585">
    <property type="entry name" value="Xaa-Pro_dipeptidyl-ppase/CocE"/>
</dbReference>
<dbReference type="Pfam" id="PF00326">
    <property type="entry name" value="Peptidase_S9"/>
    <property type="match status" value="1"/>
</dbReference>
<gene>
    <name evidence="2" type="ORF">HGRIS_010952</name>
</gene>
<proteinExistence type="predicted"/>
<dbReference type="EMBL" id="JASNQZ010000014">
    <property type="protein sequence ID" value="KAL0948370.1"/>
    <property type="molecule type" value="Genomic_DNA"/>
</dbReference>
<accession>A0ABR3IZ50</accession>
<dbReference type="SUPFAM" id="SSF82171">
    <property type="entry name" value="DPP6 N-terminal domain-like"/>
    <property type="match status" value="1"/>
</dbReference>
<dbReference type="PANTHER" id="PTHR43056">
    <property type="entry name" value="PEPTIDASE S9 PROLYL OLIGOPEPTIDASE"/>
    <property type="match status" value="1"/>
</dbReference>
<dbReference type="Gene3D" id="3.40.50.1820">
    <property type="entry name" value="alpha/beta hydrolase"/>
    <property type="match status" value="1"/>
</dbReference>
<reference evidence="3" key="1">
    <citation type="submission" date="2024-06" db="EMBL/GenBank/DDBJ databases">
        <title>Multi-omics analyses provide insights into the biosynthesis of the anticancer antibiotic pleurotin in Hohenbuehelia grisea.</title>
        <authorList>
            <person name="Weaver J.A."/>
            <person name="Alberti F."/>
        </authorList>
    </citation>
    <scope>NUCLEOTIDE SEQUENCE [LARGE SCALE GENOMIC DNA]</scope>
    <source>
        <strain evidence="3">T-177</strain>
    </source>
</reference>
<dbReference type="InterPro" id="IPR029058">
    <property type="entry name" value="AB_hydrolase_fold"/>
</dbReference>